<dbReference type="InterPro" id="IPR032675">
    <property type="entry name" value="LRR_dom_sf"/>
</dbReference>
<dbReference type="EMBL" id="JAYKXP010000009">
    <property type="protein sequence ID" value="KAK7054443.1"/>
    <property type="molecule type" value="Genomic_DNA"/>
</dbReference>
<evidence type="ECO:0000313" key="3">
    <source>
        <dbReference type="Proteomes" id="UP001383192"/>
    </source>
</evidence>
<organism evidence="2 3">
    <name type="scientific">Paramarasmius palmivorus</name>
    <dbReference type="NCBI Taxonomy" id="297713"/>
    <lineage>
        <taxon>Eukaryota</taxon>
        <taxon>Fungi</taxon>
        <taxon>Dikarya</taxon>
        <taxon>Basidiomycota</taxon>
        <taxon>Agaricomycotina</taxon>
        <taxon>Agaricomycetes</taxon>
        <taxon>Agaricomycetidae</taxon>
        <taxon>Agaricales</taxon>
        <taxon>Marasmiineae</taxon>
        <taxon>Marasmiaceae</taxon>
        <taxon>Paramarasmius</taxon>
    </lineage>
</organism>
<dbReference type="AlphaFoldDB" id="A0AAW0DVD1"/>
<evidence type="ECO:0008006" key="4">
    <source>
        <dbReference type="Google" id="ProtNLM"/>
    </source>
</evidence>
<feature type="compositionally biased region" description="Acidic residues" evidence="1">
    <location>
        <begin position="434"/>
        <end position="448"/>
    </location>
</feature>
<sequence>MSVSPSPANIRDELLREMSHYRPSVSPLGPSSSSESTKNNIQQLSFDVLQKILLHVIPPSSLINLHTITASKRSSPYKQNIRTKKRLQLVCKDWYLASQPLLYEDVLLWDLSHLHLFNRTIDTFPGTQRLLVKRITLSRFTFGVDGAKHARMKLLELCPNVSSLTLLPAWTITPSPMLSLAQLRMPHLTELQLGEHMDFEVEDLAKLSYSIETLQIEFSKPDMTSGKVYWPRLHALVLGSPNTALPGCDWVMPNLQSLTLASCNLSTWDQLYLFIEKHGQRLVYLSITGTDDVWSHMQRILDVTVELKHLALQAPFKGVPVALSHQSVKWIDIWVSCYMECFDKEWSSGLPALQRLRQLDRALLTTRASYRLPEILHPGTVESDCRFVYSGVDIFQEGDYVGRNDLPYVDQFDSEEEEDSEIDEAESEPKSDDSDSDPPWGEDEDYSSDEYATSTYTASGNYDEEYEDDVDG</sequence>
<feature type="compositionally biased region" description="Acidic residues" evidence="1">
    <location>
        <begin position="462"/>
        <end position="472"/>
    </location>
</feature>
<feature type="compositionally biased region" description="Polar residues" evidence="1">
    <location>
        <begin position="450"/>
        <end position="460"/>
    </location>
</feature>
<feature type="compositionally biased region" description="Acidic residues" evidence="1">
    <location>
        <begin position="413"/>
        <end position="426"/>
    </location>
</feature>
<keyword evidence="3" id="KW-1185">Reference proteome</keyword>
<accession>A0AAW0DVD1</accession>
<evidence type="ECO:0000256" key="1">
    <source>
        <dbReference type="SAM" id="MobiDB-lite"/>
    </source>
</evidence>
<dbReference type="SUPFAM" id="SSF52047">
    <property type="entry name" value="RNI-like"/>
    <property type="match status" value="1"/>
</dbReference>
<comment type="caution">
    <text evidence="2">The sequence shown here is derived from an EMBL/GenBank/DDBJ whole genome shotgun (WGS) entry which is preliminary data.</text>
</comment>
<protein>
    <recommendedName>
        <fullName evidence="4">F-box domain-containing protein</fullName>
    </recommendedName>
</protein>
<evidence type="ECO:0000313" key="2">
    <source>
        <dbReference type="EMBL" id="KAK7054443.1"/>
    </source>
</evidence>
<name>A0AAW0DVD1_9AGAR</name>
<proteinExistence type="predicted"/>
<reference evidence="2 3" key="1">
    <citation type="submission" date="2024-01" db="EMBL/GenBank/DDBJ databases">
        <title>A draft genome for a cacao thread blight-causing isolate of Paramarasmius palmivorus.</title>
        <authorList>
            <person name="Baruah I.K."/>
            <person name="Bukari Y."/>
            <person name="Amoako-Attah I."/>
            <person name="Meinhardt L.W."/>
            <person name="Bailey B.A."/>
            <person name="Cohen S.P."/>
        </authorList>
    </citation>
    <scope>NUCLEOTIDE SEQUENCE [LARGE SCALE GENOMIC DNA]</scope>
    <source>
        <strain evidence="2 3">GH-12</strain>
    </source>
</reference>
<dbReference type="Gene3D" id="3.80.10.10">
    <property type="entry name" value="Ribonuclease Inhibitor"/>
    <property type="match status" value="1"/>
</dbReference>
<feature type="region of interest" description="Disordered" evidence="1">
    <location>
        <begin position="413"/>
        <end position="472"/>
    </location>
</feature>
<dbReference type="Proteomes" id="UP001383192">
    <property type="component" value="Unassembled WGS sequence"/>
</dbReference>
<gene>
    <name evidence="2" type="ORF">VNI00_003641</name>
</gene>